<evidence type="ECO:0000313" key="7">
    <source>
        <dbReference type="EMBL" id="PLZ91246.1"/>
    </source>
</evidence>
<keyword evidence="4 5" id="KW-0472">Membrane</keyword>
<keyword evidence="2 5" id="KW-0812">Transmembrane</keyword>
<protein>
    <submittedName>
        <fullName evidence="7">Polymerase</fullName>
    </submittedName>
</protein>
<feature type="transmembrane region" description="Helical" evidence="5">
    <location>
        <begin position="244"/>
        <end position="274"/>
    </location>
</feature>
<evidence type="ECO:0000256" key="2">
    <source>
        <dbReference type="ARBA" id="ARBA00022692"/>
    </source>
</evidence>
<feature type="transmembrane region" description="Helical" evidence="5">
    <location>
        <begin position="280"/>
        <end position="298"/>
    </location>
</feature>
<reference evidence="7 8" key="1">
    <citation type="submission" date="2017-08" db="EMBL/GenBank/DDBJ databases">
        <title>Genomes of Fischerella (Mastigocladus) sp. strains.</title>
        <authorList>
            <person name="Miller S.R."/>
        </authorList>
    </citation>
    <scope>NUCLEOTIDE SEQUENCE [LARGE SCALE GENOMIC DNA]</scope>
    <source>
        <strain evidence="7 8">CCMEE 5323</strain>
    </source>
</reference>
<comment type="subcellular location">
    <subcellularLocation>
        <location evidence="1">Membrane</location>
        <topology evidence="1">Multi-pass membrane protein</topology>
    </subcellularLocation>
</comment>
<feature type="transmembrane region" description="Helical" evidence="5">
    <location>
        <begin position="379"/>
        <end position="397"/>
    </location>
</feature>
<evidence type="ECO:0000256" key="1">
    <source>
        <dbReference type="ARBA" id="ARBA00004141"/>
    </source>
</evidence>
<dbReference type="EMBL" id="NRQW01000185">
    <property type="protein sequence ID" value="PLZ91246.1"/>
    <property type="molecule type" value="Genomic_DNA"/>
</dbReference>
<dbReference type="GO" id="GO:0016020">
    <property type="term" value="C:membrane"/>
    <property type="evidence" value="ECO:0007669"/>
    <property type="project" value="UniProtKB-SubCell"/>
</dbReference>
<dbReference type="Pfam" id="PF04932">
    <property type="entry name" value="Wzy_C"/>
    <property type="match status" value="1"/>
</dbReference>
<name>A0A2N6K4T1_FISMU</name>
<evidence type="ECO:0000256" key="5">
    <source>
        <dbReference type="SAM" id="Phobius"/>
    </source>
</evidence>
<dbReference type="AlphaFoldDB" id="A0A2N6K4T1"/>
<feature type="transmembrane region" description="Helical" evidence="5">
    <location>
        <begin position="38"/>
        <end position="65"/>
    </location>
</feature>
<gene>
    <name evidence="7" type="ORF">CEN44_09035</name>
</gene>
<sequence length="479" mass="52945">MLTNQRAHSSILSLLIGLSGVGIGIFAGFIAGAKPLYLYLLLVSVPVVIFFFARFAQAVIGLLILRSTLDPWSSQQLPAAFAVGLDALTLMYVTVKLLTGQRVHTDGFWWFFAGWVVVQGLWVILLPLGGLGLDASLLPESIREWIRLFSWLMVYLLVMQLKERLPPEKVISGLFLALVIPVTVALLQIFVPSILPPFLAAGGDDGSRIKGTIGHSNGFVTFLLLFIGLTYWKLKQSRQYLPWLLLLGLLAFLYVNTKALFGLMMVATFVLVLIAPRLNIPNFIGGAIFLVLIIGLFASTEFGRERLSSIANTPLLNPDIDVWRAILLSQGDTNSFNWRLAHWNLLLNAWQQFPILGYGLASAQAIGKGYLAHNDYIRALVEGGIVGFVTFLVFLGVQGIRIIQLMQSAPRGSAKRDLCSIMLALFLSIPVAMITENIWSHTTLFFYWMTLMAVAGWDWNQRSTVSVNPSGQLSSSFPN</sequence>
<keyword evidence="8" id="KW-1185">Reference proteome</keyword>
<dbReference type="InterPro" id="IPR051533">
    <property type="entry name" value="WaaL-like"/>
</dbReference>
<dbReference type="Proteomes" id="UP000235036">
    <property type="component" value="Unassembled WGS sequence"/>
</dbReference>
<feature type="transmembrane region" description="Helical" evidence="5">
    <location>
        <begin position="107"/>
        <end position="125"/>
    </location>
</feature>
<feature type="transmembrane region" description="Helical" evidence="5">
    <location>
        <begin position="345"/>
        <end position="367"/>
    </location>
</feature>
<feature type="transmembrane region" description="Helical" evidence="5">
    <location>
        <begin position="12"/>
        <end position="31"/>
    </location>
</feature>
<dbReference type="PANTHER" id="PTHR37422">
    <property type="entry name" value="TEICHURONIC ACID BIOSYNTHESIS PROTEIN TUAE"/>
    <property type="match status" value="1"/>
</dbReference>
<feature type="transmembrane region" description="Helical" evidence="5">
    <location>
        <begin position="215"/>
        <end position="232"/>
    </location>
</feature>
<feature type="transmembrane region" description="Helical" evidence="5">
    <location>
        <begin position="145"/>
        <end position="161"/>
    </location>
</feature>
<dbReference type="RefSeq" id="WP_016868792.1">
    <property type="nucleotide sequence ID" value="NZ_CAWNVR010000272.1"/>
</dbReference>
<feature type="domain" description="O-antigen ligase-related" evidence="6">
    <location>
        <begin position="244"/>
        <end position="392"/>
    </location>
</feature>
<evidence type="ECO:0000256" key="4">
    <source>
        <dbReference type="ARBA" id="ARBA00023136"/>
    </source>
</evidence>
<proteinExistence type="predicted"/>
<accession>A0A2N6K4T1</accession>
<feature type="transmembrane region" description="Helical" evidence="5">
    <location>
        <begin position="77"/>
        <end position="95"/>
    </location>
</feature>
<keyword evidence="3 5" id="KW-1133">Transmembrane helix</keyword>
<evidence type="ECO:0000313" key="8">
    <source>
        <dbReference type="Proteomes" id="UP000235036"/>
    </source>
</evidence>
<dbReference type="InterPro" id="IPR007016">
    <property type="entry name" value="O-antigen_ligase-rel_domated"/>
</dbReference>
<organism evidence="7 8">
    <name type="scientific">Fischerella muscicola CCMEE 5323</name>
    <dbReference type="NCBI Taxonomy" id="2019572"/>
    <lineage>
        <taxon>Bacteria</taxon>
        <taxon>Bacillati</taxon>
        <taxon>Cyanobacteriota</taxon>
        <taxon>Cyanophyceae</taxon>
        <taxon>Nostocales</taxon>
        <taxon>Hapalosiphonaceae</taxon>
        <taxon>Fischerella</taxon>
    </lineage>
</organism>
<comment type="caution">
    <text evidence="7">The sequence shown here is derived from an EMBL/GenBank/DDBJ whole genome shotgun (WGS) entry which is preliminary data.</text>
</comment>
<feature type="transmembrane region" description="Helical" evidence="5">
    <location>
        <begin position="418"/>
        <end position="435"/>
    </location>
</feature>
<dbReference type="PANTHER" id="PTHR37422:SF23">
    <property type="entry name" value="TEICHURONIC ACID BIOSYNTHESIS PROTEIN TUAE"/>
    <property type="match status" value="1"/>
</dbReference>
<evidence type="ECO:0000259" key="6">
    <source>
        <dbReference type="Pfam" id="PF04932"/>
    </source>
</evidence>
<feature type="transmembrane region" description="Helical" evidence="5">
    <location>
        <begin position="173"/>
        <end position="195"/>
    </location>
</feature>
<evidence type="ECO:0000256" key="3">
    <source>
        <dbReference type="ARBA" id="ARBA00022989"/>
    </source>
</evidence>